<protein>
    <submittedName>
        <fullName evidence="4">RNA recognition domain containing protein</fullName>
    </submittedName>
</protein>
<dbReference type="EMBL" id="JARBJD010000003">
    <property type="protein sequence ID" value="KAK2964235.1"/>
    <property type="molecule type" value="Genomic_DNA"/>
</dbReference>
<dbReference type="InterPro" id="IPR000504">
    <property type="entry name" value="RRM_dom"/>
</dbReference>
<feature type="compositionally biased region" description="Polar residues" evidence="2">
    <location>
        <begin position="51"/>
        <end position="67"/>
    </location>
</feature>
<feature type="region of interest" description="Disordered" evidence="2">
    <location>
        <begin position="51"/>
        <end position="71"/>
    </location>
</feature>
<dbReference type="PANTHER" id="PTHR47330">
    <property type="entry name" value="POLY(U)-BINDING-SPLICING FACTOR PUF60-B-RELATED"/>
    <property type="match status" value="1"/>
</dbReference>
<dbReference type="InterPro" id="IPR012677">
    <property type="entry name" value="Nucleotide-bd_a/b_plait_sf"/>
</dbReference>
<feature type="region of interest" description="Disordered" evidence="2">
    <location>
        <begin position="167"/>
        <end position="206"/>
    </location>
</feature>
<dbReference type="PANTHER" id="PTHR47330:SF1">
    <property type="entry name" value="POLY(U)-BINDING-SPLICING FACTOR PUF60"/>
    <property type="match status" value="1"/>
</dbReference>
<feature type="compositionally biased region" description="Low complexity" evidence="2">
    <location>
        <begin position="167"/>
        <end position="184"/>
    </location>
</feature>
<dbReference type="Proteomes" id="UP001281761">
    <property type="component" value="Unassembled WGS sequence"/>
</dbReference>
<evidence type="ECO:0000313" key="4">
    <source>
        <dbReference type="EMBL" id="KAK2964235.1"/>
    </source>
</evidence>
<dbReference type="Pfam" id="PF00076">
    <property type="entry name" value="RRM_1"/>
    <property type="match status" value="1"/>
</dbReference>
<dbReference type="InterPro" id="IPR051974">
    <property type="entry name" value="PUF60_regulator"/>
</dbReference>
<name>A0ABQ9YKQ4_9EUKA</name>
<sequence length="278" mass="29829">MQCSLSKTPFGEHQSVTSKIIPTQLVGSENSGKITIGSSSFTSEPQMKQSLASLFSSQKPQPMTTSHTQEKPQVAVRSIVAQPAVSKENQTIYIGCINYSVTQNDLMTAFRPFGNIVTCRLVPLQTGSGHRGYAFIEYDNPTSAAIAIETMNDAQFHGRALKVKYQSSSTTSGTNPGPTSSTITQPLLQNPVQVLPSPSPSPSDSADALLRAKQLALQFSKQHSAKPAAPTSTTIGNVINPHGDHDVSSDFNDDSEFISSAQRADLIRKLAMRDSYPG</sequence>
<evidence type="ECO:0000256" key="2">
    <source>
        <dbReference type="SAM" id="MobiDB-lite"/>
    </source>
</evidence>
<organism evidence="4 5">
    <name type="scientific">Blattamonas nauphoetae</name>
    <dbReference type="NCBI Taxonomy" id="2049346"/>
    <lineage>
        <taxon>Eukaryota</taxon>
        <taxon>Metamonada</taxon>
        <taxon>Preaxostyla</taxon>
        <taxon>Oxymonadida</taxon>
        <taxon>Blattamonas</taxon>
    </lineage>
</organism>
<comment type="caution">
    <text evidence="4">The sequence shown here is derived from an EMBL/GenBank/DDBJ whole genome shotgun (WGS) entry which is preliminary data.</text>
</comment>
<gene>
    <name evidence="4" type="ORF">BLNAU_766</name>
</gene>
<dbReference type="SMART" id="SM00360">
    <property type="entry name" value="RRM"/>
    <property type="match status" value="1"/>
</dbReference>
<dbReference type="Gene3D" id="3.30.70.330">
    <property type="match status" value="1"/>
</dbReference>
<dbReference type="InterPro" id="IPR035979">
    <property type="entry name" value="RBD_domain_sf"/>
</dbReference>
<feature type="domain" description="RRM" evidence="3">
    <location>
        <begin position="90"/>
        <end position="168"/>
    </location>
</feature>
<dbReference type="PROSITE" id="PS50102">
    <property type="entry name" value="RRM"/>
    <property type="match status" value="1"/>
</dbReference>
<proteinExistence type="predicted"/>
<evidence type="ECO:0000313" key="5">
    <source>
        <dbReference type="Proteomes" id="UP001281761"/>
    </source>
</evidence>
<accession>A0ABQ9YKQ4</accession>
<keyword evidence="5" id="KW-1185">Reference proteome</keyword>
<keyword evidence="1" id="KW-0694">RNA-binding</keyword>
<evidence type="ECO:0000256" key="1">
    <source>
        <dbReference type="PROSITE-ProRule" id="PRU00176"/>
    </source>
</evidence>
<dbReference type="SUPFAM" id="SSF54928">
    <property type="entry name" value="RNA-binding domain, RBD"/>
    <property type="match status" value="1"/>
</dbReference>
<reference evidence="4 5" key="1">
    <citation type="journal article" date="2022" name="bioRxiv">
        <title>Genomics of Preaxostyla Flagellates Illuminates Evolutionary Transitions and the Path Towards Mitochondrial Loss.</title>
        <authorList>
            <person name="Novak L.V.F."/>
            <person name="Treitli S.C."/>
            <person name="Pyrih J."/>
            <person name="Halakuc P."/>
            <person name="Pipaliya S.V."/>
            <person name="Vacek V."/>
            <person name="Brzon O."/>
            <person name="Soukal P."/>
            <person name="Eme L."/>
            <person name="Dacks J.B."/>
            <person name="Karnkowska A."/>
            <person name="Elias M."/>
            <person name="Hampl V."/>
        </authorList>
    </citation>
    <scope>NUCLEOTIDE SEQUENCE [LARGE SCALE GENOMIC DNA]</scope>
    <source>
        <strain evidence="4">NAU3</strain>
        <tissue evidence="4">Gut</tissue>
    </source>
</reference>
<evidence type="ECO:0000259" key="3">
    <source>
        <dbReference type="PROSITE" id="PS50102"/>
    </source>
</evidence>